<comment type="caution">
    <text evidence="4">The sequence shown here is derived from an EMBL/GenBank/DDBJ whole genome shotgun (WGS) entry which is preliminary data.</text>
</comment>
<dbReference type="EMBL" id="LGUB01000458">
    <property type="protein sequence ID" value="KRH93166.1"/>
    <property type="molecule type" value="Genomic_DNA"/>
</dbReference>
<evidence type="ECO:0000313" key="5">
    <source>
        <dbReference type="Proteomes" id="UP000051530"/>
    </source>
</evidence>
<dbReference type="OrthoDB" id="10251371at2759"/>
<name>A0A0R0M0M5_9MICR</name>
<dbReference type="AlphaFoldDB" id="A0A0R0M0M5"/>
<gene>
    <name evidence="4" type="ORF">M153_1378000975</name>
</gene>
<dbReference type="Proteomes" id="UP000051530">
    <property type="component" value="Unassembled WGS sequence"/>
</dbReference>
<dbReference type="VEuPathDB" id="MicrosporidiaDB:M153_1378000975"/>
<dbReference type="SUPFAM" id="SSF47661">
    <property type="entry name" value="t-snare proteins"/>
    <property type="match status" value="1"/>
</dbReference>
<accession>A0A0R0M0M5</accession>
<dbReference type="GO" id="GO:0016020">
    <property type="term" value="C:membrane"/>
    <property type="evidence" value="ECO:0007669"/>
    <property type="project" value="InterPro"/>
</dbReference>
<feature type="domain" description="T-SNARE coiled-coil homology" evidence="3">
    <location>
        <begin position="147"/>
        <end position="209"/>
    </location>
</feature>
<keyword evidence="2" id="KW-0812">Transmembrane</keyword>
<protein>
    <submittedName>
        <fullName evidence="4">SNARE protein TLG2/Syntaxin 16</fullName>
    </submittedName>
</protein>
<dbReference type="InterPro" id="IPR000727">
    <property type="entry name" value="T_SNARE_dom"/>
</dbReference>
<feature type="coiled-coil region" evidence="1">
    <location>
        <begin position="58"/>
        <end position="85"/>
    </location>
</feature>
<dbReference type="GO" id="GO:0016192">
    <property type="term" value="P:vesicle-mediated transport"/>
    <property type="evidence" value="ECO:0007669"/>
    <property type="project" value="InterPro"/>
</dbReference>
<reference evidence="4 5" key="1">
    <citation type="submission" date="2015-07" db="EMBL/GenBank/DDBJ databases">
        <title>The genome of Pseudoloma neurophilia, a relevant intracellular parasite of the zebrafish.</title>
        <authorList>
            <person name="Ndikumana S."/>
            <person name="Pelin A."/>
            <person name="Sanders J."/>
            <person name="Corradi N."/>
        </authorList>
    </citation>
    <scope>NUCLEOTIDE SEQUENCE [LARGE SCALE GENOMIC DNA]</scope>
    <source>
        <strain evidence="4 5">MK1</strain>
    </source>
</reference>
<keyword evidence="5" id="KW-1185">Reference proteome</keyword>
<keyword evidence="1" id="KW-0175">Coiled coil</keyword>
<sequence length="280" mass="33177">MLVDHSEKFKKLRGTPTKSFNHDLFIIKFRDSIEFTKKQLFQLKMLQERQCLPSFSKRRQKKEEINRAKNEMRLLLAKLETFLKEINKLNYPEVLKRKMRDHFACIVHGILLEYREIQQKYLKKIKNLQIFDDLEDTRPFQENGAQNVISQKKQNDIESVRDSLYFITSMLLEMKTIIASQTEIIDRIDLLMDETNDNLEMTNDEIEKIPKKHGGLKDSFILILIFIMSLLLCLLMLRFYKKRLFSSTILVKQGLDTLVPKSIDQPFSPRSLIRPSTTVM</sequence>
<dbReference type="InterPro" id="IPR010989">
    <property type="entry name" value="SNARE"/>
</dbReference>
<feature type="transmembrane region" description="Helical" evidence="2">
    <location>
        <begin position="220"/>
        <end position="240"/>
    </location>
</feature>
<evidence type="ECO:0000256" key="1">
    <source>
        <dbReference type="SAM" id="Coils"/>
    </source>
</evidence>
<keyword evidence="2" id="KW-1133">Transmembrane helix</keyword>
<proteinExistence type="predicted"/>
<evidence type="ECO:0000313" key="4">
    <source>
        <dbReference type="EMBL" id="KRH93166.1"/>
    </source>
</evidence>
<dbReference type="Gene3D" id="1.20.5.110">
    <property type="match status" value="1"/>
</dbReference>
<evidence type="ECO:0000256" key="2">
    <source>
        <dbReference type="SAM" id="Phobius"/>
    </source>
</evidence>
<evidence type="ECO:0000259" key="3">
    <source>
        <dbReference type="PROSITE" id="PS50192"/>
    </source>
</evidence>
<dbReference type="PROSITE" id="PS50192">
    <property type="entry name" value="T_SNARE"/>
    <property type="match status" value="1"/>
</dbReference>
<keyword evidence="2" id="KW-0472">Membrane</keyword>
<organism evidence="4 5">
    <name type="scientific">Pseudoloma neurophilia</name>
    <dbReference type="NCBI Taxonomy" id="146866"/>
    <lineage>
        <taxon>Eukaryota</taxon>
        <taxon>Fungi</taxon>
        <taxon>Fungi incertae sedis</taxon>
        <taxon>Microsporidia</taxon>
        <taxon>Pseudoloma</taxon>
    </lineage>
</organism>